<gene>
    <name evidence="1" type="ORF">clem_09830</name>
</gene>
<reference evidence="2" key="1">
    <citation type="submission" date="2016-07" db="EMBL/GenBank/DDBJ databases">
        <authorList>
            <person name="Florea S."/>
            <person name="Webb J.S."/>
            <person name="Jaromczyk J."/>
            <person name="Schardl C.L."/>
        </authorList>
    </citation>
    <scope>NUCLEOTIDE SEQUENCE [LARGE SCALE GENOMIC DNA]</scope>
    <source>
        <strain evidence="2">CDC-D5610</strain>
    </source>
</reference>
<accession>A0A222P411</accession>
<evidence type="ECO:0000313" key="1">
    <source>
        <dbReference type="EMBL" id="ASQ46515.1"/>
    </source>
</evidence>
<name>A0A222P411_9GAMM</name>
<keyword evidence="2" id="KW-1185">Reference proteome</keyword>
<dbReference type="KEGG" id="lcd:clem_09830"/>
<dbReference type="AlphaFoldDB" id="A0A222P411"/>
<protein>
    <submittedName>
        <fullName evidence="1">Uncharacterized protein</fullName>
    </submittedName>
</protein>
<dbReference type="RefSeq" id="WP_157698224.1">
    <property type="nucleotide sequence ID" value="NZ_CP016397.1"/>
</dbReference>
<organism evidence="1 2">
    <name type="scientific">Legionella clemsonensis</name>
    <dbReference type="NCBI Taxonomy" id="1867846"/>
    <lineage>
        <taxon>Bacteria</taxon>
        <taxon>Pseudomonadati</taxon>
        <taxon>Pseudomonadota</taxon>
        <taxon>Gammaproteobacteria</taxon>
        <taxon>Legionellales</taxon>
        <taxon>Legionellaceae</taxon>
        <taxon>Legionella</taxon>
    </lineage>
</organism>
<dbReference type="OrthoDB" id="5638701at2"/>
<sequence length="110" mass="12431">MKIEVYNELIRLHRIANDVNQTTDVRRQATEDFERLFQASDDTMKRIVQDAIAPASSTQGSLLYTYRAALTDYSRTHSIFSAADTFFRAAGTRLTNPEEPTHGSSFSPNN</sequence>
<dbReference type="EMBL" id="CP016397">
    <property type="protein sequence ID" value="ASQ46515.1"/>
    <property type="molecule type" value="Genomic_DNA"/>
</dbReference>
<proteinExistence type="predicted"/>
<dbReference type="Proteomes" id="UP000201728">
    <property type="component" value="Chromosome"/>
</dbReference>
<evidence type="ECO:0000313" key="2">
    <source>
        <dbReference type="Proteomes" id="UP000201728"/>
    </source>
</evidence>